<keyword evidence="8 10" id="KW-0131">Cell cycle</keyword>
<keyword evidence="6 10" id="KW-0573">Peptidoglycan synthesis</keyword>
<evidence type="ECO:0000256" key="7">
    <source>
        <dbReference type="ARBA" id="ARBA00023136"/>
    </source>
</evidence>
<feature type="binding site" evidence="10">
    <location>
        <position position="243"/>
    </location>
    <ligand>
        <name>UDP-N-acetyl-alpha-D-glucosamine</name>
        <dbReference type="ChEBI" id="CHEBI:57705"/>
    </ligand>
</feature>
<dbReference type="GO" id="GO:0071555">
    <property type="term" value="P:cell wall organization"/>
    <property type="evidence" value="ECO:0007669"/>
    <property type="project" value="UniProtKB-KW"/>
</dbReference>
<sequence length="354" mass="37351">MTQKTALIMAGGTGGHIFPGLAVAQALRDKGWRVHWLGAPGSMESRIVPTRGIPLELVEFGGVRGKGIKTLALLPFKLLRAFWQSLQVVRRVKPDVLVGLGGYITFPGGMMGVLCGKPLVLHEQNSVAGMANKVLAGVADRVFAAFPKAMPKAEWVGNPLRAEFLNLPAPDVRFAGRSGPIKVLVVGGSLGARALNTVVPQALALIPEAQRPVVTHQAGEKQIDELRANYADAGVQATLTPFIDNTAQAFADADLVICRAGASTVTELAAVGAAAAFVPFPAAVDDHQTFNARFLVDQGGGWLLPQATLTPEALAEMLLKTERPALMQRALGAKKMQQLHATEAVVGACEELAK</sequence>
<keyword evidence="7 10" id="KW-0472">Membrane</keyword>
<keyword evidence="3 10" id="KW-0328">Glycosyltransferase</keyword>
<comment type="pathway">
    <text evidence="10">Cell wall biogenesis; peptidoglycan biosynthesis.</text>
</comment>
<evidence type="ECO:0000256" key="4">
    <source>
        <dbReference type="ARBA" id="ARBA00022679"/>
    </source>
</evidence>
<dbReference type="InterPro" id="IPR007235">
    <property type="entry name" value="Glyco_trans_28_C"/>
</dbReference>
<evidence type="ECO:0000259" key="11">
    <source>
        <dbReference type="Pfam" id="PF03033"/>
    </source>
</evidence>
<evidence type="ECO:0000256" key="9">
    <source>
        <dbReference type="ARBA" id="ARBA00023316"/>
    </source>
</evidence>
<dbReference type="HAMAP" id="MF_00033">
    <property type="entry name" value="MurG"/>
    <property type="match status" value="1"/>
</dbReference>
<organism evidence="13">
    <name type="scientific">Curvibacter symbiont subsp. Hydra magnipapillata</name>
    <dbReference type="NCBI Taxonomy" id="667019"/>
    <lineage>
        <taxon>Bacteria</taxon>
        <taxon>Pseudomonadati</taxon>
        <taxon>Pseudomonadota</taxon>
        <taxon>Betaproteobacteria</taxon>
        <taxon>Burkholderiales</taxon>
        <taxon>Comamonadaceae</taxon>
        <taxon>Curvibacter</taxon>
    </lineage>
</organism>
<feature type="binding site" evidence="10">
    <location>
        <begin position="13"/>
        <end position="15"/>
    </location>
    <ligand>
        <name>UDP-N-acetyl-alpha-D-glucosamine</name>
        <dbReference type="ChEBI" id="CHEBI:57705"/>
    </ligand>
</feature>
<dbReference type="EMBL" id="FN543104">
    <property type="protein sequence ID" value="CBA27130.1"/>
    <property type="molecule type" value="Genomic_DNA"/>
</dbReference>
<dbReference type="PANTHER" id="PTHR21015:SF22">
    <property type="entry name" value="GLYCOSYLTRANSFERASE"/>
    <property type="match status" value="1"/>
</dbReference>
<dbReference type="Pfam" id="PF04101">
    <property type="entry name" value="Glyco_tran_28_C"/>
    <property type="match status" value="1"/>
</dbReference>
<dbReference type="Gene3D" id="3.40.50.2000">
    <property type="entry name" value="Glycogen Phosphorylase B"/>
    <property type="match status" value="2"/>
</dbReference>
<comment type="catalytic activity">
    <reaction evidence="10">
        <text>di-trans,octa-cis-undecaprenyl diphospho-N-acetyl-alpha-D-muramoyl-L-alanyl-D-glutamyl-meso-2,6-diaminopimeloyl-D-alanyl-D-alanine + UDP-N-acetyl-alpha-D-glucosamine = di-trans,octa-cis-undecaprenyl diphospho-[N-acetyl-alpha-D-glucosaminyl-(1-&gt;4)]-N-acetyl-alpha-D-muramoyl-L-alanyl-D-glutamyl-meso-2,6-diaminopimeloyl-D-alanyl-D-alanine + UDP + H(+)</text>
        <dbReference type="Rhea" id="RHEA:31227"/>
        <dbReference type="ChEBI" id="CHEBI:15378"/>
        <dbReference type="ChEBI" id="CHEBI:57705"/>
        <dbReference type="ChEBI" id="CHEBI:58223"/>
        <dbReference type="ChEBI" id="CHEBI:61387"/>
        <dbReference type="ChEBI" id="CHEBI:61388"/>
        <dbReference type="EC" id="2.4.1.227"/>
    </reaction>
</comment>
<dbReference type="PANTHER" id="PTHR21015">
    <property type="entry name" value="UDP-N-ACETYLGLUCOSAMINE--N-ACETYLMURAMYL-(PENTAPEPTIDE) PYROPHOSPHORYL-UNDECAPRENOL N-ACETYLGLUCOSAMINE TRANSFERASE 1"/>
    <property type="match status" value="1"/>
</dbReference>
<dbReference type="GO" id="GO:0005975">
    <property type="term" value="P:carbohydrate metabolic process"/>
    <property type="evidence" value="ECO:0007669"/>
    <property type="project" value="InterPro"/>
</dbReference>
<dbReference type="Pfam" id="PF03033">
    <property type="entry name" value="Glyco_transf_28"/>
    <property type="match status" value="1"/>
</dbReference>
<dbReference type="GO" id="GO:0050511">
    <property type="term" value="F:undecaprenyldiphospho-muramoylpentapeptide beta-N-acetylglucosaminyltransferase activity"/>
    <property type="evidence" value="ECO:0007669"/>
    <property type="project" value="UniProtKB-UniRule"/>
</dbReference>
<comment type="caution">
    <text evidence="10">Lacks conserved residue(s) required for the propagation of feature annotation.</text>
</comment>
<feature type="binding site" evidence="10">
    <location>
        <position position="161"/>
    </location>
    <ligand>
        <name>UDP-N-acetyl-alpha-D-glucosamine</name>
        <dbReference type="ChEBI" id="CHEBI:57705"/>
    </ligand>
</feature>
<dbReference type="InterPro" id="IPR004276">
    <property type="entry name" value="GlycoTrans_28_N"/>
</dbReference>
<dbReference type="EC" id="2.4.1.227" evidence="10"/>
<dbReference type="NCBIfam" id="TIGR01133">
    <property type="entry name" value="murG"/>
    <property type="match status" value="1"/>
</dbReference>
<dbReference type="GO" id="GO:0051991">
    <property type="term" value="F:UDP-N-acetyl-D-glucosamine:N-acetylmuramoyl-L-alanyl-D-glutamyl-meso-2,6-diaminopimelyl-D-alanyl-D-alanine-diphosphoundecaprenol 4-beta-N-acetylglucosaminlytransferase activity"/>
    <property type="evidence" value="ECO:0007669"/>
    <property type="project" value="RHEA"/>
</dbReference>
<dbReference type="GO" id="GO:0009252">
    <property type="term" value="P:peptidoglycan biosynthetic process"/>
    <property type="evidence" value="ECO:0007669"/>
    <property type="project" value="UniProtKB-UniRule"/>
</dbReference>
<keyword evidence="4 10" id="KW-0808">Transferase</keyword>
<accession>C9Y7H3</accession>
<feature type="domain" description="Glycosyl transferase family 28 C-terminal" evidence="12">
    <location>
        <begin position="183"/>
        <end position="332"/>
    </location>
</feature>
<dbReference type="CDD" id="cd03785">
    <property type="entry name" value="GT28_MurG"/>
    <property type="match status" value="1"/>
</dbReference>
<comment type="function">
    <text evidence="10">Cell wall formation. Catalyzes the transfer of a GlcNAc subunit on undecaprenyl-pyrophosphoryl-MurNAc-pentapeptide (lipid intermediate I) to form undecaprenyl-pyrophosphoryl-MurNAc-(pentapeptide)GlcNAc (lipid intermediate II).</text>
</comment>
<evidence type="ECO:0000256" key="5">
    <source>
        <dbReference type="ARBA" id="ARBA00022960"/>
    </source>
</evidence>
<feature type="binding site" evidence="10">
    <location>
        <position position="125"/>
    </location>
    <ligand>
        <name>UDP-N-acetyl-alpha-D-glucosamine</name>
        <dbReference type="ChEBI" id="CHEBI:57705"/>
    </ligand>
</feature>
<gene>
    <name evidence="10 13" type="primary">murG</name>
    <name evidence="13" type="ORF">Csp_A00740</name>
</gene>
<name>C9Y7H3_CURXX</name>
<dbReference type="UniPathway" id="UPA00219"/>
<feature type="binding site" evidence="10">
    <location>
        <position position="288"/>
    </location>
    <ligand>
        <name>UDP-N-acetyl-alpha-D-glucosamine</name>
        <dbReference type="ChEBI" id="CHEBI:57705"/>
    </ligand>
</feature>
<comment type="subcellular location">
    <subcellularLocation>
        <location evidence="10">Cell membrane</location>
        <topology evidence="10">Peripheral membrane protein</topology>
        <orientation evidence="10">Cytoplasmic side</orientation>
    </subcellularLocation>
</comment>
<dbReference type="CAZy" id="GT28">
    <property type="family name" value="Glycosyltransferase Family 28"/>
</dbReference>
<feature type="domain" description="Glycosyltransferase family 28 N-terminal" evidence="11">
    <location>
        <begin position="7"/>
        <end position="143"/>
    </location>
</feature>
<evidence type="ECO:0000256" key="6">
    <source>
        <dbReference type="ARBA" id="ARBA00022984"/>
    </source>
</evidence>
<dbReference type="SUPFAM" id="SSF53756">
    <property type="entry name" value="UDP-Glycosyltransferase/glycogen phosphorylase"/>
    <property type="match status" value="1"/>
</dbReference>
<keyword evidence="5 10" id="KW-0133">Cell shape</keyword>
<evidence type="ECO:0000259" key="12">
    <source>
        <dbReference type="Pfam" id="PF04101"/>
    </source>
</evidence>
<dbReference type="GO" id="GO:0051301">
    <property type="term" value="P:cell division"/>
    <property type="evidence" value="ECO:0007669"/>
    <property type="project" value="UniProtKB-KW"/>
</dbReference>
<keyword evidence="9 10" id="KW-0961">Cell wall biogenesis/degradation</keyword>
<dbReference type="InterPro" id="IPR006009">
    <property type="entry name" value="GlcNAc_MurG"/>
</dbReference>
<evidence type="ECO:0000256" key="2">
    <source>
        <dbReference type="ARBA" id="ARBA00022618"/>
    </source>
</evidence>
<proteinExistence type="inferred from homology"/>
<evidence type="ECO:0000256" key="8">
    <source>
        <dbReference type="ARBA" id="ARBA00023306"/>
    </source>
</evidence>
<evidence type="ECO:0000256" key="3">
    <source>
        <dbReference type="ARBA" id="ARBA00022676"/>
    </source>
</evidence>
<evidence type="ECO:0000256" key="1">
    <source>
        <dbReference type="ARBA" id="ARBA00022475"/>
    </source>
</evidence>
<keyword evidence="1 10" id="KW-1003">Cell membrane</keyword>
<evidence type="ECO:0000256" key="10">
    <source>
        <dbReference type="HAMAP-Rule" id="MF_00033"/>
    </source>
</evidence>
<keyword evidence="2 10" id="KW-0132">Cell division</keyword>
<feature type="binding site" evidence="10">
    <location>
        <position position="189"/>
    </location>
    <ligand>
        <name>UDP-N-acetyl-alpha-D-glucosamine</name>
        <dbReference type="ChEBI" id="CHEBI:57705"/>
    </ligand>
</feature>
<reference evidence="13" key="1">
    <citation type="journal article" date="2010" name="Nature">
        <title>The dynamic genome of Hydra.</title>
        <authorList>
            <person name="Chapman J.A."/>
            <person name="Kirkness E.F."/>
            <person name="Simakov O."/>
            <person name="Hampson S.E."/>
            <person name="Mitros T."/>
            <person name="Weinmaier T."/>
            <person name="Rattei T."/>
            <person name="Balasubramanian P.G."/>
            <person name="Borman J."/>
            <person name="Busam D."/>
            <person name="Disbennett K."/>
            <person name="Pfannkoch C."/>
            <person name="Sumin N."/>
            <person name="Sutton G."/>
            <person name="Viswanathan L."/>
            <person name="Walenz B."/>
            <person name="Goodstein D.M."/>
            <person name="Hellsten U."/>
            <person name="Kawashima T."/>
            <person name="Prochnik S.E."/>
            <person name="Putnam N.H."/>
            <person name="Shu S."/>
            <person name="Blumberg B."/>
            <person name="Dana C.E."/>
            <person name="Gee L."/>
            <person name="Kibler D.F."/>
            <person name="Law L."/>
            <person name="Lindgens D."/>
            <person name="Martinez D.E."/>
            <person name="Peng J."/>
            <person name="Wigge P.A."/>
            <person name="Bertulat B."/>
            <person name="Guder C."/>
            <person name="Nakamura Y."/>
            <person name="Ozbek S."/>
            <person name="Watanabe H."/>
            <person name="Khalturin K."/>
            <person name="Hemmrich G."/>
            <person name="Franke A."/>
            <person name="Augustin R."/>
            <person name="Fraune S."/>
            <person name="Hayakawa E."/>
            <person name="Hayakawa S."/>
            <person name="Hirose M."/>
            <person name="Hwang J."/>
            <person name="Ikeo K."/>
            <person name="Nishimiya-Fujisawa C."/>
            <person name="Ogura A."/>
            <person name="Takahashi T."/>
            <person name="Steinmetz P.R."/>
            <person name="Zhang X."/>
            <person name="Aufschnaiter R."/>
            <person name="Eder M.K."/>
            <person name="Gorny A.K."/>
            <person name="Salvenmoser W."/>
            <person name="Heimberg A.M."/>
            <person name="Wheeler B.M."/>
            <person name="Peterson K.J."/>
            <person name="Boettger A."/>
            <person name="Tischler P."/>
            <person name="Wolf A."/>
            <person name="Gojobori T."/>
            <person name="Remington K.A."/>
            <person name="Strausberg R.L."/>
            <person name="Venter J."/>
            <person name="Technau U."/>
            <person name="Hobmayer B."/>
            <person name="Bosch T.C."/>
            <person name="Holstein T.W."/>
            <person name="Fujisawa T."/>
            <person name="Bode H.R."/>
            <person name="David C.N."/>
            <person name="Rokhsar D.S."/>
            <person name="Steele R.E."/>
        </authorList>
    </citation>
    <scope>NUCLEOTIDE SEQUENCE</scope>
</reference>
<protein>
    <recommendedName>
        <fullName evidence="10">UDP-N-acetylglucosamine--N-acetylmuramyl-(pentapeptide) pyrophosphoryl-undecaprenol N-acetylglucosamine transferase</fullName>
        <ecNumber evidence="10">2.4.1.227</ecNumber>
    </recommendedName>
    <alternativeName>
        <fullName evidence="10">Undecaprenyl-PP-MurNAc-pentapeptide-UDPGlcNAc GlcNAc transferase</fullName>
    </alternativeName>
</protein>
<dbReference type="AlphaFoldDB" id="C9Y7H3"/>
<dbReference type="GO" id="GO:0008360">
    <property type="term" value="P:regulation of cell shape"/>
    <property type="evidence" value="ECO:0007669"/>
    <property type="project" value="UniProtKB-KW"/>
</dbReference>
<evidence type="ECO:0000313" key="13">
    <source>
        <dbReference type="EMBL" id="CBA27130.1"/>
    </source>
</evidence>
<comment type="similarity">
    <text evidence="10">Belongs to the glycosyltransferase 28 family. MurG subfamily.</text>
</comment>
<dbReference type="GO" id="GO:0005886">
    <property type="term" value="C:plasma membrane"/>
    <property type="evidence" value="ECO:0007669"/>
    <property type="project" value="UniProtKB-SubCell"/>
</dbReference>